<protein>
    <submittedName>
        <fullName evidence="4">Integrase</fullName>
    </submittedName>
</protein>
<evidence type="ECO:0000259" key="3">
    <source>
        <dbReference type="PROSITE" id="PS51898"/>
    </source>
</evidence>
<dbReference type="GO" id="GO:0003677">
    <property type="term" value="F:DNA binding"/>
    <property type="evidence" value="ECO:0007669"/>
    <property type="project" value="UniProtKB-KW"/>
</dbReference>
<evidence type="ECO:0000256" key="1">
    <source>
        <dbReference type="ARBA" id="ARBA00023125"/>
    </source>
</evidence>
<reference evidence="4" key="1">
    <citation type="submission" date="2020-11" db="EMBL/GenBank/DDBJ databases">
        <title>Sequencing the genomes of 1000 actinobacteria strains.</title>
        <authorList>
            <person name="Klenk H.-P."/>
        </authorList>
    </citation>
    <scope>NUCLEOTIDE SEQUENCE</scope>
    <source>
        <strain evidence="4">DSM 43175</strain>
    </source>
</reference>
<dbReference type="PROSITE" id="PS51898">
    <property type="entry name" value="TYR_RECOMBINASE"/>
    <property type="match status" value="1"/>
</dbReference>
<dbReference type="GO" id="GO:0015074">
    <property type="term" value="P:DNA integration"/>
    <property type="evidence" value="ECO:0007669"/>
    <property type="project" value="InterPro"/>
</dbReference>
<dbReference type="RefSeq" id="WP_197014099.1">
    <property type="nucleotide sequence ID" value="NZ_BAABES010000002.1"/>
</dbReference>
<organism evidence="4 5">
    <name type="scientific">Actinomadura viridis</name>
    <dbReference type="NCBI Taxonomy" id="58110"/>
    <lineage>
        <taxon>Bacteria</taxon>
        <taxon>Bacillati</taxon>
        <taxon>Actinomycetota</taxon>
        <taxon>Actinomycetes</taxon>
        <taxon>Streptosporangiales</taxon>
        <taxon>Thermomonosporaceae</taxon>
        <taxon>Actinomadura</taxon>
    </lineage>
</organism>
<dbReference type="Proteomes" id="UP000614047">
    <property type="component" value="Unassembled WGS sequence"/>
</dbReference>
<evidence type="ECO:0000256" key="2">
    <source>
        <dbReference type="ARBA" id="ARBA00023172"/>
    </source>
</evidence>
<evidence type="ECO:0000313" key="4">
    <source>
        <dbReference type="EMBL" id="MBG6091830.1"/>
    </source>
</evidence>
<dbReference type="EMBL" id="JADOUA010000001">
    <property type="protein sequence ID" value="MBG6091830.1"/>
    <property type="molecule type" value="Genomic_DNA"/>
</dbReference>
<dbReference type="AlphaFoldDB" id="A0A931DR27"/>
<dbReference type="Gene3D" id="1.10.443.10">
    <property type="entry name" value="Intergrase catalytic core"/>
    <property type="match status" value="1"/>
</dbReference>
<proteinExistence type="predicted"/>
<name>A0A931DR27_9ACTN</name>
<dbReference type="InterPro" id="IPR002104">
    <property type="entry name" value="Integrase_catalytic"/>
</dbReference>
<keyword evidence="5" id="KW-1185">Reference proteome</keyword>
<gene>
    <name evidence="4" type="ORF">IW256_005943</name>
</gene>
<dbReference type="InterPro" id="IPR011010">
    <property type="entry name" value="DNA_brk_join_enz"/>
</dbReference>
<feature type="domain" description="Tyr recombinase" evidence="3">
    <location>
        <begin position="133"/>
        <end position="318"/>
    </location>
</feature>
<keyword evidence="2" id="KW-0233">DNA recombination</keyword>
<evidence type="ECO:0000313" key="5">
    <source>
        <dbReference type="Proteomes" id="UP000614047"/>
    </source>
</evidence>
<sequence length="318" mass="33132">MSEGRLDAQAAVLHRARVLHDLAERTAPGHGRTTEELARGAAGAERWSWAGFCAVLGVPAFPAKEAPLVAFVRWRWLAGDSRFTIEGHIAGISAAHDHGADPDHWDAVKAAREALAAEARAAAEAGIPPRGQGQAPPMTVSRLRRIVAACPGDLAGVRDRALLLLGFGTAARRAELAGLPARGVQVSGGGLRVTTAHGRTVTVPPGDHPLVDPVRAWLDWEARACLEPGGPALLRVDRSGRPAGRMSGRAVGERVEACGERAGVPGLGGRSLRSGLAISYTRVPRGYGNAGQGGDERVLGGHIRIVEGFLEDATDGGP</sequence>
<dbReference type="SUPFAM" id="SSF47823">
    <property type="entry name" value="lambda integrase-like, N-terminal domain"/>
    <property type="match status" value="1"/>
</dbReference>
<accession>A0A931DR27</accession>
<dbReference type="InterPro" id="IPR010998">
    <property type="entry name" value="Integrase_recombinase_N"/>
</dbReference>
<dbReference type="GO" id="GO:0006310">
    <property type="term" value="P:DNA recombination"/>
    <property type="evidence" value="ECO:0007669"/>
    <property type="project" value="UniProtKB-KW"/>
</dbReference>
<dbReference type="SUPFAM" id="SSF56349">
    <property type="entry name" value="DNA breaking-rejoining enzymes"/>
    <property type="match status" value="1"/>
</dbReference>
<keyword evidence="1" id="KW-0238">DNA-binding</keyword>
<dbReference type="InterPro" id="IPR013762">
    <property type="entry name" value="Integrase-like_cat_sf"/>
</dbReference>
<dbReference type="Gene3D" id="1.10.150.130">
    <property type="match status" value="1"/>
</dbReference>
<comment type="caution">
    <text evidence="4">The sequence shown here is derived from an EMBL/GenBank/DDBJ whole genome shotgun (WGS) entry which is preliminary data.</text>
</comment>